<organism evidence="2 3">
    <name type="scientific">Eremothecium cymbalariae (strain CBS 270.75 / DBVPG 7215 / KCTC 17166 / NRRL Y-17582)</name>
    <name type="common">Yeast</name>
    <dbReference type="NCBI Taxonomy" id="931890"/>
    <lineage>
        <taxon>Eukaryota</taxon>
        <taxon>Fungi</taxon>
        <taxon>Dikarya</taxon>
        <taxon>Ascomycota</taxon>
        <taxon>Saccharomycotina</taxon>
        <taxon>Saccharomycetes</taxon>
        <taxon>Saccharomycetales</taxon>
        <taxon>Saccharomycetaceae</taxon>
        <taxon>Eremothecium</taxon>
    </lineage>
</organism>
<keyword evidence="3" id="KW-1185">Reference proteome</keyword>
<gene>
    <name evidence="2" type="ordered locus">Ecym_6459</name>
</gene>
<protein>
    <recommendedName>
        <fullName evidence="4">Pex17p</fullName>
    </recommendedName>
</protein>
<reference evidence="3" key="1">
    <citation type="journal article" date="2012" name="G3 (Bethesda)">
        <title>Pichia sorbitophila, an interspecies yeast hybrid reveals early steps of genome resolution following polyploidization.</title>
        <authorList>
            <person name="Leh Louis V."/>
            <person name="Despons L."/>
            <person name="Friedrich A."/>
            <person name="Martin T."/>
            <person name="Durrens P."/>
            <person name="Casaregola S."/>
            <person name="Neuveglise C."/>
            <person name="Fairhead C."/>
            <person name="Marck C."/>
            <person name="Cruz J.A."/>
            <person name="Straub M.L."/>
            <person name="Kugler V."/>
            <person name="Sacerdot C."/>
            <person name="Uzunov Z."/>
            <person name="Thierry A."/>
            <person name="Weiss S."/>
            <person name="Bleykasten C."/>
            <person name="De Montigny J."/>
            <person name="Jacques N."/>
            <person name="Jung P."/>
            <person name="Lemaire M."/>
            <person name="Mallet S."/>
            <person name="Morel G."/>
            <person name="Richard G.F."/>
            <person name="Sarkar A."/>
            <person name="Savel G."/>
            <person name="Schacherer J."/>
            <person name="Seret M.L."/>
            <person name="Talla E."/>
            <person name="Samson G."/>
            <person name="Jubin C."/>
            <person name="Poulain J."/>
            <person name="Vacherie B."/>
            <person name="Barbe V."/>
            <person name="Pelletier E."/>
            <person name="Sherman D.J."/>
            <person name="Westhof E."/>
            <person name="Weissenbach J."/>
            <person name="Baret P.V."/>
            <person name="Wincker P."/>
            <person name="Gaillardin C."/>
            <person name="Dujon B."/>
            <person name="Souciet J.L."/>
        </authorList>
    </citation>
    <scope>NUCLEOTIDE SEQUENCE [LARGE SCALE GENOMIC DNA]</scope>
    <source>
        <strain evidence="3">CBS 270.75 / DBVPG 7215 / KCTC 17166 / NRRL Y-17582</strain>
    </source>
</reference>
<evidence type="ECO:0008006" key="4">
    <source>
        <dbReference type="Google" id="ProtNLM"/>
    </source>
</evidence>
<dbReference type="eggNOG" id="ENOG502S4G6">
    <property type="taxonomic scope" value="Eukaryota"/>
</dbReference>
<accession>G8JUQ0</accession>
<dbReference type="Proteomes" id="UP000006790">
    <property type="component" value="Chromosome 6"/>
</dbReference>
<dbReference type="EMBL" id="CP002502">
    <property type="protein sequence ID" value="AET40830.1"/>
    <property type="molecule type" value="Genomic_DNA"/>
</dbReference>
<keyword evidence="1" id="KW-1133">Transmembrane helix</keyword>
<keyword evidence="1" id="KW-0812">Transmembrane</keyword>
<dbReference type="STRING" id="931890.G8JUQ0"/>
<feature type="transmembrane region" description="Helical" evidence="1">
    <location>
        <begin position="27"/>
        <end position="50"/>
    </location>
</feature>
<sequence>MNQIPWPQQSKIVLRKPPTTVDQLTSLFHNTGFLVSFLYLISSLIVRPLLQKSHKQRLELSYGTLLKLRKLVNRLSQKLKTVPMAVIGFNERTTTIGDKNIKYVDRCSQTSDDEFERSIYNECYEEPSSTNWSQITSRLDQMASKLIAFNYENAESLDNVDSFALETKLLIDGLSNNLDVEHWNKKYEEISENIHELKGWFIRGVVPA</sequence>
<dbReference type="AlphaFoldDB" id="G8JUQ0"/>
<name>G8JUQ0_ERECY</name>
<evidence type="ECO:0000313" key="3">
    <source>
        <dbReference type="Proteomes" id="UP000006790"/>
    </source>
</evidence>
<dbReference type="KEGG" id="erc:Ecym_6459"/>
<dbReference type="OrthoDB" id="4034942at2759"/>
<dbReference type="InParanoid" id="G8JUQ0"/>
<keyword evidence="1" id="KW-0472">Membrane</keyword>
<dbReference type="GeneID" id="11471158"/>
<evidence type="ECO:0000256" key="1">
    <source>
        <dbReference type="SAM" id="Phobius"/>
    </source>
</evidence>
<dbReference type="HOGENOM" id="CLU_115007_0_0_1"/>
<dbReference type="FunCoup" id="G8JUQ0">
    <property type="interactions" value="21"/>
</dbReference>
<dbReference type="OMA" id="REMKGWF"/>
<evidence type="ECO:0000313" key="2">
    <source>
        <dbReference type="EMBL" id="AET40830.1"/>
    </source>
</evidence>
<dbReference type="RefSeq" id="XP_003647647.1">
    <property type="nucleotide sequence ID" value="XM_003647599.1"/>
</dbReference>
<proteinExistence type="predicted"/>